<dbReference type="Pfam" id="PF00353">
    <property type="entry name" value="HemolysinCabind"/>
    <property type="match status" value="1"/>
</dbReference>
<dbReference type="InterPro" id="IPR011049">
    <property type="entry name" value="Serralysin-like_metalloprot_C"/>
</dbReference>
<reference evidence="1" key="1">
    <citation type="journal article" date="2015" name="Nature">
        <title>Complex archaea that bridge the gap between prokaryotes and eukaryotes.</title>
        <authorList>
            <person name="Spang A."/>
            <person name="Saw J.H."/>
            <person name="Jorgensen S.L."/>
            <person name="Zaremba-Niedzwiedzka K."/>
            <person name="Martijn J."/>
            <person name="Lind A.E."/>
            <person name="van Eijk R."/>
            <person name="Schleper C."/>
            <person name="Guy L."/>
            <person name="Ettema T.J."/>
        </authorList>
    </citation>
    <scope>NUCLEOTIDE SEQUENCE</scope>
</reference>
<organism evidence="1">
    <name type="scientific">marine sediment metagenome</name>
    <dbReference type="NCBI Taxonomy" id="412755"/>
    <lineage>
        <taxon>unclassified sequences</taxon>
        <taxon>metagenomes</taxon>
        <taxon>ecological metagenomes</taxon>
    </lineage>
</organism>
<protein>
    <submittedName>
        <fullName evidence="1">Uncharacterized protein</fullName>
    </submittedName>
</protein>
<dbReference type="InterPro" id="IPR015943">
    <property type="entry name" value="WD40/YVTN_repeat-like_dom_sf"/>
</dbReference>
<proteinExistence type="predicted"/>
<dbReference type="Gene3D" id="2.150.10.10">
    <property type="entry name" value="Serralysin-like metalloprotease, C-terminal"/>
    <property type="match status" value="1"/>
</dbReference>
<sequence>MPALTFEALATFPGEADISRIVALELVVPKEGADPVLYATTRYDGGICAWELGPSGAAALDETAHRRDDAPGAVPDLAVIDTPGGPALLSGGGDGGALMLYPIADDGSLGAPSSLGTMPAFGGDLAGTVTVQLGNGGQAVYGAITGQSGVGYLIFDSAGRLTGSGTVTAGGQVHDDRIADMAHAVVAGQDYLFGIDMSDPGVTSWAVSGNGTLSAVDSVSAADGLWISAPTALEVVTAGGVTFLVAAAAGSGTLSVIEVGPGGALTVTDHVLDDLTSRFASVQALATVQHDGKGYVVAGGGDDGISLFQILPDGTLLALAHLADNAAMSLASVSDIVAQSAGGKIEIFVSSGLETGVTMLSYDPGTAGQELSAASGGSTLTGTGQNDMLWGNAGNDRLSGAGGDDILLDGGGSDTLIG</sequence>
<gene>
    <name evidence="1" type="ORF">LCGC14_1521000</name>
</gene>
<feature type="non-terminal residue" evidence="1">
    <location>
        <position position="418"/>
    </location>
</feature>
<dbReference type="SUPFAM" id="SSF51120">
    <property type="entry name" value="beta-Roll"/>
    <property type="match status" value="1"/>
</dbReference>
<accession>A0A0F9IYV0</accession>
<dbReference type="GO" id="GO:0005509">
    <property type="term" value="F:calcium ion binding"/>
    <property type="evidence" value="ECO:0007669"/>
    <property type="project" value="InterPro"/>
</dbReference>
<dbReference type="EMBL" id="LAZR01011281">
    <property type="protein sequence ID" value="KKM62503.1"/>
    <property type="molecule type" value="Genomic_DNA"/>
</dbReference>
<evidence type="ECO:0000313" key="1">
    <source>
        <dbReference type="EMBL" id="KKM62503.1"/>
    </source>
</evidence>
<name>A0A0F9IYV0_9ZZZZ</name>
<dbReference type="SUPFAM" id="SSF50956">
    <property type="entry name" value="Thermostable phytase (3-phytase)"/>
    <property type="match status" value="1"/>
</dbReference>
<dbReference type="InterPro" id="IPR001343">
    <property type="entry name" value="Hemolysn_Ca-bd"/>
</dbReference>
<comment type="caution">
    <text evidence="1">The sequence shown here is derived from an EMBL/GenBank/DDBJ whole genome shotgun (WGS) entry which is preliminary data.</text>
</comment>
<dbReference type="AlphaFoldDB" id="A0A0F9IYV0"/>
<dbReference type="Gene3D" id="2.130.10.10">
    <property type="entry name" value="YVTN repeat-like/Quinoprotein amine dehydrogenase"/>
    <property type="match status" value="1"/>
</dbReference>